<gene>
    <name evidence="1" type="ORF">MNBD_GAMMA13-1817</name>
</gene>
<evidence type="ECO:0000313" key="1">
    <source>
        <dbReference type="EMBL" id="VAW77569.1"/>
    </source>
</evidence>
<name>A0A3B0YTC8_9ZZZZ</name>
<proteinExistence type="predicted"/>
<dbReference type="AlphaFoldDB" id="A0A3B0YTC8"/>
<accession>A0A3B0YTC8</accession>
<organism evidence="1">
    <name type="scientific">hydrothermal vent metagenome</name>
    <dbReference type="NCBI Taxonomy" id="652676"/>
    <lineage>
        <taxon>unclassified sequences</taxon>
        <taxon>metagenomes</taxon>
        <taxon>ecological metagenomes</taxon>
    </lineage>
</organism>
<reference evidence="1" key="1">
    <citation type="submission" date="2018-06" db="EMBL/GenBank/DDBJ databases">
        <authorList>
            <person name="Zhirakovskaya E."/>
        </authorList>
    </citation>
    <scope>NUCLEOTIDE SEQUENCE</scope>
</reference>
<protein>
    <submittedName>
        <fullName evidence="1">Uncharacterized protein</fullName>
    </submittedName>
</protein>
<dbReference type="EMBL" id="UOFK01000122">
    <property type="protein sequence ID" value="VAW77569.1"/>
    <property type="molecule type" value="Genomic_DNA"/>
</dbReference>
<sequence length="247" mass="25887">MADITLGGSLNVVSILTRRDSAIMALSTGSRCHTIMVEYGRGPAVGGMTIVTGIAAGNMIRRFAQRNAAVVAGETAAEYGGMIHLGHRRPAGWTVTVLTQIVGLDVRAVFARRRGAVMTTGTVTADGTVIERRRGPTVGGMTIVTGIAAGNMIRRFAQRNAAVVAGETAAEYGRMVHFGHRRPAGRTVTVFTQIVGLDVRAVFACRRGAVMTTGAITADGAVIERRRGPAVARMTIVTGIAAGNMIR</sequence>